<dbReference type="PANTHER" id="PTHR12835:SF5">
    <property type="entry name" value="BIOTIN--PROTEIN LIGASE"/>
    <property type="match status" value="1"/>
</dbReference>
<dbReference type="InterPro" id="IPR036390">
    <property type="entry name" value="WH_DNA-bd_sf"/>
</dbReference>
<evidence type="ECO:0000259" key="6">
    <source>
        <dbReference type="PROSITE" id="PS51733"/>
    </source>
</evidence>
<feature type="binding site" evidence="5">
    <location>
        <position position="186"/>
    </location>
    <ligand>
        <name>biotin</name>
        <dbReference type="ChEBI" id="CHEBI:57586"/>
    </ligand>
</feature>
<proteinExistence type="inferred from homology"/>
<dbReference type="GO" id="GO:0006355">
    <property type="term" value="P:regulation of DNA-templated transcription"/>
    <property type="evidence" value="ECO:0007669"/>
    <property type="project" value="UniProtKB-UniRule"/>
</dbReference>
<keyword evidence="5" id="KW-0805">Transcription regulation</keyword>
<dbReference type="InterPro" id="IPR030855">
    <property type="entry name" value="Bifunct_BirA"/>
</dbReference>
<name>A0AAJ1RBF9_9LACO</name>
<evidence type="ECO:0000313" key="9">
    <source>
        <dbReference type="Proteomes" id="UP000286907"/>
    </source>
</evidence>
<keyword evidence="3 5" id="KW-0067">ATP-binding</keyword>
<keyword evidence="4 5" id="KW-0092">Biotin</keyword>
<sequence length="329" mass="36574">MPTWQRLLVFLSSYPEEWFSGTKLASKLSLTRSAVWKNMKVIADKGYTVESHHGLGYRLIMDDQLNESLIQNMLTVNKNLTINVFDQVSSTNTIAKQLLTTDLKKATVVIANQQTAGYGRQNRSFYSPAKSGIYMSIALPLIDKEKIAAGLLTTGTAVAVGLAIKKVFHRQVKYKWVNDIILDNRKCGGILTEAVTDLESGRIASIIVGIGLNLTLDQSKMPSELINKAGPIAKRSKSKRNILIAEILNQFFLMYKSYRTGAFLKDYRKHSLVLDKTVTVVVNRKQLVGHAEQINSQGGLILKTTDGQLLTITSGEITKLNLLEGNYHE</sequence>
<dbReference type="GO" id="GO:0005524">
    <property type="term" value="F:ATP binding"/>
    <property type="evidence" value="ECO:0007669"/>
    <property type="project" value="UniProtKB-UniRule"/>
</dbReference>
<dbReference type="GO" id="GO:0004077">
    <property type="term" value="F:biotin--[biotin carboxyl-carrier protein] ligase activity"/>
    <property type="evidence" value="ECO:0007669"/>
    <property type="project" value="UniProtKB-UniRule"/>
</dbReference>
<dbReference type="Proteomes" id="UP000286907">
    <property type="component" value="Chromosome"/>
</dbReference>
<dbReference type="GO" id="GO:0016740">
    <property type="term" value="F:transferase activity"/>
    <property type="evidence" value="ECO:0007669"/>
    <property type="project" value="UniProtKB-ARBA"/>
</dbReference>
<dbReference type="Gene3D" id="3.30.930.10">
    <property type="entry name" value="Bira Bifunctional Protein, Domain 2"/>
    <property type="match status" value="1"/>
</dbReference>
<keyword evidence="9" id="KW-1185">Reference proteome</keyword>
<evidence type="ECO:0000256" key="3">
    <source>
        <dbReference type="ARBA" id="ARBA00022840"/>
    </source>
</evidence>
<keyword evidence="1 5" id="KW-0436">Ligase</keyword>
<comment type="caution">
    <text evidence="5">Lacks conserved residue(s) required for the propagation of feature annotation.</text>
</comment>
<comment type="similarity">
    <text evidence="5">Belongs to the biotin--protein ligase family.</text>
</comment>
<dbReference type="InterPro" id="IPR036388">
    <property type="entry name" value="WH-like_DNA-bd_sf"/>
</dbReference>
<dbReference type="GO" id="GO:0003677">
    <property type="term" value="F:DNA binding"/>
    <property type="evidence" value="ECO:0007669"/>
    <property type="project" value="UniProtKB-UniRule"/>
</dbReference>
<protein>
    <recommendedName>
        <fullName evidence="5">Bifunctional ligase/repressor BirA</fullName>
    </recommendedName>
    <alternativeName>
        <fullName evidence="5">Biotin--[acetyl-CoA-carboxylase] ligase</fullName>
        <ecNumber evidence="5">6.3.4.15</ecNumber>
    </alternativeName>
    <alternativeName>
        <fullName evidence="5">Biotin--protein ligase</fullName>
    </alternativeName>
    <alternativeName>
        <fullName evidence="5">Biotin-[acetyl-CoA carboxylase] synthetase</fullName>
    </alternativeName>
</protein>
<reference evidence="7" key="2">
    <citation type="submission" date="2019-01" db="EMBL/GenBank/DDBJ databases">
        <title>Oenococcus sicerae UCMA17102.</title>
        <authorList>
            <person name="Cousin F.J."/>
            <person name="Le Guellec R."/>
            <person name="Cretenet M."/>
        </authorList>
    </citation>
    <scope>NUCLEOTIDE SEQUENCE</scope>
    <source>
        <strain evidence="7">UCMA17102</strain>
    </source>
</reference>
<evidence type="ECO:0000313" key="8">
    <source>
        <dbReference type="EMBL" id="QAS69430.1"/>
    </source>
</evidence>
<comment type="catalytic activity">
    <reaction evidence="5">
        <text>biotin + L-lysyl-[protein] + ATP = N(6)-biotinyl-L-lysyl-[protein] + AMP + diphosphate + H(+)</text>
        <dbReference type="Rhea" id="RHEA:11756"/>
        <dbReference type="Rhea" id="RHEA-COMP:9752"/>
        <dbReference type="Rhea" id="RHEA-COMP:10505"/>
        <dbReference type="ChEBI" id="CHEBI:15378"/>
        <dbReference type="ChEBI" id="CHEBI:29969"/>
        <dbReference type="ChEBI" id="CHEBI:30616"/>
        <dbReference type="ChEBI" id="CHEBI:33019"/>
        <dbReference type="ChEBI" id="CHEBI:57586"/>
        <dbReference type="ChEBI" id="CHEBI:83144"/>
        <dbReference type="ChEBI" id="CHEBI:456215"/>
        <dbReference type="EC" id="6.3.4.15"/>
    </reaction>
</comment>
<evidence type="ECO:0000313" key="7">
    <source>
        <dbReference type="EMBL" id="MDN6900553.1"/>
    </source>
</evidence>
<dbReference type="Proteomes" id="UP001167919">
    <property type="component" value="Unassembled WGS sequence"/>
</dbReference>
<evidence type="ECO:0000256" key="5">
    <source>
        <dbReference type="HAMAP-Rule" id="MF_00978"/>
    </source>
</evidence>
<dbReference type="InterPro" id="IPR045864">
    <property type="entry name" value="aa-tRNA-synth_II/BPL/LPL"/>
</dbReference>
<feature type="DNA-binding region" description="H-T-H motif" evidence="5">
    <location>
        <begin position="21"/>
        <end position="40"/>
    </location>
</feature>
<dbReference type="PANTHER" id="PTHR12835">
    <property type="entry name" value="BIOTIN PROTEIN LIGASE"/>
    <property type="match status" value="1"/>
</dbReference>
<dbReference type="Pfam" id="PF03099">
    <property type="entry name" value="BPL_LplA_LipB"/>
    <property type="match status" value="1"/>
</dbReference>
<feature type="domain" description="BPL/LPL catalytic" evidence="6">
    <location>
        <begin position="67"/>
        <end position="263"/>
    </location>
</feature>
<keyword evidence="5" id="KW-0804">Transcription</keyword>
<evidence type="ECO:0000313" key="10">
    <source>
        <dbReference type="Proteomes" id="UP001167919"/>
    </source>
</evidence>
<dbReference type="Gene3D" id="1.10.10.10">
    <property type="entry name" value="Winged helix-like DNA-binding domain superfamily/Winged helix DNA-binding domain"/>
    <property type="match status" value="1"/>
</dbReference>
<organism evidence="7 10">
    <name type="scientific">Oenococcus sicerae</name>
    <dbReference type="NCBI Taxonomy" id="2203724"/>
    <lineage>
        <taxon>Bacteria</taxon>
        <taxon>Bacillati</taxon>
        <taxon>Bacillota</taxon>
        <taxon>Bacilli</taxon>
        <taxon>Lactobacillales</taxon>
        <taxon>Lactobacillaceae</taxon>
        <taxon>Oenococcus</taxon>
    </lineage>
</organism>
<dbReference type="NCBIfam" id="TIGR00121">
    <property type="entry name" value="birA_ligase"/>
    <property type="match status" value="1"/>
</dbReference>
<dbReference type="SUPFAM" id="SSF55681">
    <property type="entry name" value="Class II aaRS and biotin synthetases"/>
    <property type="match status" value="1"/>
</dbReference>
<dbReference type="GO" id="GO:0005737">
    <property type="term" value="C:cytoplasm"/>
    <property type="evidence" value="ECO:0007669"/>
    <property type="project" value="TreeGrafter"/>
</dbReference>
<dbReference type="EC" id="6.3.4.15" evidence="5"/>
<evidence type="ECO:0000256" key="4">
    <source>
        <dbReference type="ARBA" id="ARBA00023267"/>
    </source>
</evidence>
<dbReference type="AlphaFoldDB" id="A0AAJ1RBF9"/>
<dbReference type="CDD" id="cd16442">
    <property type="entry name" value="BPL"/>
    <property type="match status" value="1"/>
</dbReference>
<dbReference type="Pfam" id="PF08279">
    <property type="entry name" value="HTH_11"/>
    <property type="match status" value="1"/>
</dbReference>
<dbReference type="EMBL" id="SDWY01000003">
    <property type="protein sequence ID" value="MDN6900553.1"/>
    <property type="molecule type" value="Genomic_DNA"/>
</dbReference>
<dbReference type="EMBL" id="CP029684">
    <property type="protein sequence ID" value="QAS69430.1"/>
    <property type="molecule type" value="Genomic_DNA"/>
</dbReference>
<dbReference type="SUPFAM" id="SSF50037">
    <property type="entry name" value="C-terminal domain of transcriptional repressors"/>
    <property type="match status" value="1"/>
</dbReference>
<keyword evidence="5" id="KW-0238">DNA-binding</keyword>
<dbReference type="InterPro" id="IPR008988">
    <property type="entry name" value="Transcriptional_repressor_C"/>
</dbReference>
<gene>
    <name evidence="5" type="primary">birA</name>
    <name evidence="8" type="ORF">DLJ48_02280</name>
    <name evidence="7" type="ORF">EVC35_05995</name>
</gene>
<dbReference type="InterPro" id="IPR013196">
    <property type="entry name" value="HTH_11"/>
</dbReference>
<dbReference type="InterPro" id="IPR004408">
    <property type="entry name" value="Biotin_CoA_COase_ligase"/>
</dbReference>
<feature type="binding site" evidence="5">
    <location>
        <begin position="90"/>
        <end position="92"/>
    </location>
    <ligand>
        <name>biotin</name>
        <dbReference type="ChEBI" id="CHEBI:57586"/>
    </ligand>
</feature>
<reference evidence="8 9" key="1">
    <citation type="journal article" date="2019" name="Syst. Appl. Microbiol.">
        <title>Oenococcus sicerae sp. nov., isolated from French cider.</title>
        <authorList>
            <person name="Cousin F.J."/>
            <person name="Le Guellec R."/>
            <person name="Chagnot C."/>
            <person name="Goux D."/>
            <person name="Dalmasso M."/>
            <person name="Laplace J.M."/>
            <person name="Cretenet M."/>
        </authorList>
    </citation>
    <scope>NUCLEOTIDE SEQUENCE [LARGE SCALE GENOMIC DNA]</scope>
    <source>
        <strain evidence="8 9">UCMA 15228</strain>
    </source>
</reference>
<dbReference type="InterPro" id="IPR003142">
    <property type="entry name" value="BPL_C"/>
</dbReference>
<dbReference type="Gene3D" id="2.30.30.100">
    <property type="match status" value="1"/>
</dbReference>
<dbReference type="HAMAP" id="MF_00978">
    <property type="entry name" value="Bifunct_BirA"/>
    <property type="match status" value="1"/>
</dbReference>
<reference evidence="8" key="3">
    <citation type="submission" date="2020-01" db="EMBL/GenBank/DDBJ databases">
        <authorList>
            <person name="Cousin F.J."/>
            <person name="Le Guellec R."/>
            <person name="Cretenet M."/>
        </authorList>
    </citation>
    <scope>NUCLEOTIDE SEQUENCE</scope>
    <source>
        <strain evidence="8">UCMA 15228</strain>
    </source>
</reference>
<dbReference type="Pfam" id="PF02237">
    <property type="entry name" value="BPL_C"/>
    <property type="match status" value="1"/>
</dbReference>
<feature type="binding site" evidence="5">
    <location>
        <position position="114"/>
    </location>
    <ligand>
        <name>biotin</name>
        <dbReference type="ChEBI" id="CHEBI:57586"/>
    </ligand>
</feature>
<comment type="function">
    <text evidence="5">Acts both as a biotin--[acetyl-CoA-carboxylase] ligase and a repressor.</text>
</comment>
<keyword evidence="5" id="KW-0678">Repressor</keyword>
<dbReference type="PROSITE" id="PS51733">
    <property type="entry name" value="BPL_LPL_CATALYTIC"/>
    <property type="match status" value="1"/>
</dbReference>
<accession>A0AAJ1RBF9</accession>
<evidence type="ECO:0000256" key="1">
    <source>
        <dbReference type="ARBA" id="ARBA00022598"/>
    </source>
</evidence>
<keyword evidence="2 5" id="KW-0547">Nucleotide-binding</keyword>
<dbReference type="GO" id="GO:0009249">
    <property type="term" value="P:protein lipoylation"/>
    <property type="evidence" value="ECO:0007669"/>
    <property type="project" value="UniProtKB-ARBA"/>
</dbReference>
<evidence type="ECO:0000256" key="2">
    <source>
        <dbReference type="ARBA" id="ARBA00022741"/>
    </source>
</evidence>
<dbReference type="SUPFAM" id="SSF46785">
    <property type="entry name" value="Winged helix' DNA-binding domain"/>
    <property type="match status" value="1"/>
</dbReference>
<dbReference type="RefSeq" id="WP_128685531.1">
    <property type="nucleotide sequence ID" value="NZ_CP029684.2"/>
</dbReference>
<dbReference type="InterPro" id="IPR004143">
    <property type="entry name" value="BPL_LPL_catalytic"/>
</dbReference>